<accession>G0NTJ4</accession>
<dbReference type="EMBL" id="GL379944">
    <property type="protein sequence ID" value="EGT37266.1"/>
    <property type="molecule type" value="Genomic_DNA"/>
</dbReference>
<dbReference type="OrthoDB" id="5774134at2759"/>
<evidence type="ECO:0000256" key="1">
    <source>
        <dbReference type="SAM" id="SignalP"/>
    </source>
</evidence>
<reference evidence="4" key="1">
    <citation type="submission" date="2011-07" db="EMBL/GenBank/DDBJ databases">
        <authorList>
            <consortium name="Caenorhabditis brenneri Sequencing and Analysis Consortium"/>
            <person name="Wilson R.K."/>
        </authorList>
    </citation>
    <scope>NUCLEOTIDE SEQUENCE [LARGE SCALE GENOMIC DNA]</scope>
    <source>
        <strain evidence="4">PB2801</strain>
    </source>
</reference>
<evidence type="ECO:0000313" key="4">
    <source>
        <dbReference type="Proteomes" id="UP000008068"/>
    </source>
</evidence>
<dbReference type="Pfam" id="PF01579">
    <property type="entry name" value="DUF19"/>
    <property type="match status" value="1"/>
</dbReference>
<organism evidence="4">
    <name type="scientific">Caenorhabditis brenneri</name>
    <name type="common">Nematode worm</name>
    <dbReference type="NCBI Taxonomy" id="135651"/>
    <lineage>
        <taxon>Eukaryota</taxon>
        <taxon>Metazoa</taxon>
        <taxon>Ecdysozoa</taxon>
        <taxon>Nematoda</taxon>
        <taxon>Chromadorea</taxon>
        <taxon>Rhabditida</taxon>
        <taxon>Rhabditina</taxon>
        <taxon>Rhabditomorpha</taxon>
        <taxon>Rhabditoidea</taxon>
        <taxon>Rhabditidae</taxon>
        <taxon>Peloderinae</taxon>
        <taxon>Caenorhabditis</taxon>
    </lineage>
</organism>
<evidence type="ECO:0000313" key="3">
    <source>
        <dbReference type="EMBL" id="EGT37266.1"/>
    </source>
</evidence>
<dbReference type="PANTHER" id="PTHR37429:SF3">
    <property type="entry name" value="DUF19 DOMAIN-CONTAINING PROTEIN"/>
    <property type="match status" value="1"/>
</dbReference>
<dbReference type="AlphaFoldDB" id="G0NTJ4"/>
<dbReference type="InterPro" id="IPR002542">
    <property type="entry name" value="T20D4.11-like_dom"/>
</dbReference>
<dbReference type="PANTHER" id="PTHR37429">
    <property type="entry name" value="PROTEIN CBG19148-RELATED"/>
    <property type="match status" value="1"/>
</dbReference>
<sequence length="173" mass="20159">MLFKIVFFSSIFLIFDVAVAADNFEECRTIGLGLEKIVKSINVTDRFFRTPEEYKEYADKCEEIINCFKAKDASYLPKLMEKLSPCLFYMFYNREFSECAHKLIAKKDDKIPCLDTLFNDIHEPDVDQCEQWDGLQPCVKEQIGKLCDAKTVDEYVKQEKNLRPEMCEEGGDD</sequence>
<dbReference type="Proteomes" id="UP000008068">
    <property type="component" value="Unassembled WGS sequence"/>
</dbReference>
<dbReference type="FunCoup" id="G0NTJ4">
    <property type="interactions" value="1049"/>
</dbReference>
<keyword evidence="1" id="KW-0732">Signal</keyword>
<feature type="chain" id="PRO_5003405847" description="T20D4.11-like domain-containing protein" evidence="1">
    <location>
        <begin position="22"/>
        <end position="173"/>
    </location>
</feature>
<evidence type="ECO:0000259" key="2">
    <source>
        <dbReference type="Pfam" id="PF01579"/>
    </source>
</evidence>
<feature type="signal peptide" evidence="1">
    <location>
        <begin position="1"/>
        <end position="21"/>
    </location>
</feature>
<dbReference type="eggNOG" id="ENOG502THT2">
    <property type="taxonomic scope" value="Eukaryota"/>
</dbReference>
<dbReference type="HOGENOM" id="CLU_117808_0_0_1"/>
<name>G0NTJ4_CAEBE</name>
<dbReference type="InParanoid" id="G0NTJ4"/>
<keyword evidence="4" id="KW-1185">Reference proteome</keyword>
<dbReference type="OMA" id="HEPEVDE"/>
<gene>
    <name evidence="3" type="ORF">CAEBREN_14926</name>
</gene>
<protein>
    <recommendedName>
        <fullName evidence="2">T20D4.11-like domain-containing protein</fullName>
    </recommendedName>
</protein>
<proteinExistence type="predicted"/>
<feature type="domain" description="T20D4.11-like" evidence="2">
    <location>
        <begin position="36"/>
        <end position="167"/>
    </location>
</feature>